<reference evidence="2 3" key="2">
    <citation type="submission" date="2019-11" db="EMBL/GenBank/DDBJ databases">
        <title>A de novo genome assembly of a pear dwarfing rootstock.</title>
        <authorList>
            <person name="Wang F."/>
            <person name="Wang J."/>
            <person name="Li S."/>
            <person name="Zhang Y."/>
            <person name="Fang M."/>
            <person name="Ma L."/>
            <person name="Zhao Y."/>
            <person name="Jiang S."/>
        </authorList>
    </citation>
    <scope>NUCLEOTIDE SEQUENCE [LARGE SCALE GENOMIC DNA]</scope>
    <source>
        <strain evidence="2">S2</strain>
        <tissue evidence="2">Leaf</tissue>
    </source>
</reference>
<keyword evidence="3" id="KW-1185">Reference proteome</keyword>
<comment type="caution">
    <text evidence="2">The sequence shown here is derived from an EMBL/GenBank/DDBJ whole genome shotgun (WGS) entry which is preliminary data.</text>
</comment>
<sequence length="97" mass="11332">MLRRGGVTISILSNSTVLVGWCRPRRRLKRRRGITVWLGNKRRGFSLGSRPVLQWGAVSGSIRMIKKMFMEMVPSERWIEAYNWSLPILRPQMFPLC</sequence>
<organism evidence="2 3">
    <name type="scientific">Pyrus ussuriensis x Pyrus communis</name>
    <dbReference type="NCBI Taxonomy" id="2448454"/>
    <lineage>
        <taxon>Eukaryota</taxon>
        <taxon>Viridiplantae</taxon>
        <taxon>Streptophyta</taxon>
        <taxon>Embryophyta</taxon>
        <taxon>Tracheophyta</taxon>
        <taxon>Spermatophyta</taxon>
        <taxon>Magnoliopsida</taxon>
        <taxon>eudicotyledons</taxon>
        <taxon>Gunneridae</taxon>
        <taxon>Pentapetalae</taxon>
        <taxon>rosids</taxon>
        <taxon>fabids</taxon>
        <taxon>Rosales</taxon>
        <taxon>Rosaceae</taxon>
        <taxon>Amygdaloideae</taxon>
        <taxon>Maleae</taxon>
        <taxon>Pyrus</taxon>
    </lineage>
</organism>
<dbReference type="OrthoDB" id="1022321at2759"/>
<gene>
    <name evidence="2" type="ORF">D8674_038366</name>
</gene>
<feature type="transmembrane region" description="Helical" evidence="1">
    <location>
        <begin position="6"/>
        <end position="22"/>
    </location>
</feature>
<dbReference type="Proteomes" id="UP000327157">
    <property type="component" value="Unassembled WGS sequence"/>
</dbReference>
<keyword evidence="1" id="KW-0812">Transmembrane</keyword>
<evidence type="ECO:0000256" key="1">
    <source>
        <dbReference type="SAM" id="Phobius"/>
    </source>
</evidence>
<keyword evidence="1" id="KW-0472">Membrane</keyword>
<evidence type="ECO:0000313" key="2">
    <source>
        <dbReference type="EMBL" id="KAB2634988.1"/>
    </source>
</evidence>
<protein>
    <submittedName>
        <fullName evidence="2">Uncharacterized protein</fullName>
    </submittedName>
</protein>
<name>A0A5N5I5D7_9ROSA</name>
<proteinExistence type="predicted"/>
<evidence type="ECO:0000313" key="3">
    <source>
        <dbReference type="Proteomes" id="UP000327157"/>
    </source>
</evidence>
<dbReference type="EMBL" id="SMOL01000006">
    <property type="protein sequence ID" value="KAB2634988.1"/>
    <property type="molecule type" value="Genomic_DNA"/>
</dbReference>
<accession>A0A5N5I5D7</accession>
<dbReference type="AlphaFoldDB" id="A0A5N5I5D7"/>
<reference evidence="2 3" key="1">
    <citation type="submission" date="2019-09" db="EMBL/GenBank/DDBJ databases">
        <authorList>
            <person name="Ou C."/>
        </authorList>
    </citation>
    <scope>NUCLEOTIDE SEQUENCE [LARGE SCALE GENOMIC DNA]</scope>
    <source>
        <strain evidence="2">S2</strain>
        <tissue evidence="2">Leaf</tissue>
    </source>
</reference>
<keyword evidence="1" id="KW-1133">Transmembrane helix</keyword>